<dbReference type="OrthoDB" id="5295388at2"/>
<keyword evidence="4" id="KW-0378">Hydrolase</keyword>
<evidence type="ECO:0000256" key="1">
    <source>
        <dbReference type="ARBA" id="ARBA00005614"/>
    </source>
</evidence>
<evidence type="ECO:0000256" key="3">
    <source>
        <dbReference type="ARBA" id="ARBA00047645"/>
    </source>
</evidence>
<dbReference type="AlphaFoldDB" id="A0A1M7TAV7"/>
<evidence type="ECO:0000259" key="6">
    <source>
        <dbReference type="PROSITE" id="PS51160"/>
    </source>
</evidence>
<organism evidence="7 8">
    <name type="scientific">Desulfovibrio litoralis DSM 11393</name>
    <dbReference type="NCBI Taxonomy" id="1121455"/>
    <lineage>
        <taxon>Bacteria</taxon>
        <taxon>Pseudomonadati</taxon>
        <taxon>Thermodesulfobacteriota</taxon>
        <taxon>Desulfovibrionia</taxon>
        <taxon>Desulfovibrionales</taxon>
        <taxon>Desulfovibrionaceae</taxon>
        <taxon>Desulfovibrio</taxon>
    </lineage>
</organism>
<evidence type="ECO:0000256" key="5">
    <source>
        <dbReference type="RuleBase" id="RU004168"/>
    </source>
</evidence>
<evidence type="ECO:0000313" key="8">
    <source>
        <dbReference type="Proteomes" id="UP000186469"/>
    </source>
</evidence>
<dbReference type="Proteomes" id="UP000186469">
    <property type="component" value="Unassembled WGS sequence"/>
</dbReference>
<name>A0A1M7TAV7_9BACT</name>
<dbReference type="InterPro" id="IPR020456">
    <property type="entry name" value="Acylphosphatase"/>
</dbReference>
<dbReference type="PANTHER" id="PTHR47268">
    <property type="entry name" value="ACYLPHOSPHATASE"/>
    <property type="match status" value="1"/>
</dbReference>
<evidence type="ECO:0000256" key="2">
    <source>
        <dbReference type="ARBA" id="ARBA00012150"/>
    </source>
</evidence>
<feature type="domain" description="Acylphosphatase-like" evidence="6">
    <location>
        <begin position="10"/>
        <end position="98"/>
    </location>
</feature>
<dbReference type="GO" id="GO:0003998">
    <property type="term" value="F:acylphosphatase activity"/>
    <property type="evidence" value="ECO:0007669"/>
    <property type="project" value="UniProtKB-EC"/>
</dbReference>
<comment type="catalytic activity">
    <reaction evidence="3 4">
        <text>an acyl phosphate + H2O = a carboxylate + phosphate + H(+)</text>
        <dbReference type="Rhea" id="RHEA:14965"/>
        <dbReference type="ChEBI" id="CHEBI:15377"/>
        <dbReference type="ChEBI" id="CHEBI:15378"/>
        <dbReference type="ChEBI" id="CHEBI:29067"/>
        <dbReference type="ChEBI" id="CHEBI:43474"/>
        <dbReference type="ChEBI" id="CHEBI:59918"/>
        <dbReference type="EC" id="3.6.1.7"/>
    </reaction>
</comment>
<accession>A0A1M7TAV7</accession>
<reference evidence="7 8" key="1">
    <citation type="submission" date="2016-12" db="EMBL/GenBank/DDBJ databases">
        <authorList>
            <person name="Song W.-J."/>
            <person name="Kurnit D.M."/>
        </authorList>
    </citation>
    <scope>NUCLEOTIDE SEQUENCE [LARGE SCALE GENOMIC DNA]</scope>
    <source>
        <strain evidence="7 8">DSM 11393</strain>
    </source>
</reference>
<dbReference type="EMBL" id="FRDI01000009">
    <property type="protein sequence ID" value="SHN67818.1"/>
    <property type="molecule type" value="Genomic_DNA"/>
</dbReference>
<sequence length="98" mass="11464">MKTENKLYLVKQYIVSGRVQKVWYRSYVKKHAERLNLKGFVKNLKDGSVEIVACADENNLKIFKNCLYKGSLFSKVNEIKENEIKQADNFNNSFLIID</sequence>
<dbReference type="Gene3D" id="3.30.70.100">
    <property type="match status" value="1"/>
</dbReference>
<comment type="similarity">
    <text evidence="1 5">Belongs to the acylphosphatase family.</text>
</comment>
<dbReference type="InterPro" id="IPR036046">
    <property type="entry name" value="Acylphosphatase-like_dom_sf"/>
</dbReference>
<dbReference type="STRING" id="1121455.SAMN02745728_01788"/>
<gene>
    <name evidence="7" type="ORF">SAMN02745728_01788</name>
</gene>
<dbReference type="EC" id="3.6.1.7" evidence="2 4"/>
<keyword evidence="8" id="KW-1185">Reference proteome</keyword>
<feature type="active site" evidence="4">
    <location>
        <position position="25"/>
    </location>
</feature>
<dbReference type="RefSeq" id="WP_072697475.1">
    <property type="nucleotide sequence ID" value="NZ_FRDI01000009.1"/>
</dbReference>
<evidence type="ECO:0000256" key="4">
    <source>
        <dbReference type="PROSITE-ProRule" id="PRU00520"/>
    </source>
</evidence>
<protein>
    <recommendedName>
        <fullName evidence="2 4">acylphosphatase</fullName>
        <ecNumber evidence="2 4">3.6.1.7</ecNumber>
    </recommendedName>
</protein>
<dbReference type="SUPFAM" id="SSF54975">
    <property type="entry name" value="Acylphosphatase/BLUF domain-like"/>
    <property type="match status" value="1"/>
</dbReference>
<dbReference type="Pfam" id="PF00708">
    <property type="entry name" value="Acylphosphatase"/>
    <property type="match status" value="1"/>
</dbReference>
<dbReference type="PANTHER" id="PTHR47268:SF4">
    <property type="entry name" value="ACYLPHOSPHATASE"/>
    <property type="match status" value="1"/>
</dbReference>
<dbReference type="PROSITE" id="PS51160">
    <property type="entry name" value="ACYLPHOSPHATASE_3"/>
    <property type="match status" value="1"/>
</dbReference>
<dbReference type="InterPro" id="IPR001792">
    <property type="entry name" value="Acylphosphatase-like_dom"/>
</dbReference>
<proteinExistence type="inferred from homology"/>
<feature type="active site" evidence="4">
    <location>
        <position position="43"/>
    </location>
</feature>
<evidence type="ECO:0000313" key="7">
    <source>
        <dbReference type="EMBL" id="SHN67818.1"/>
    </source>
</evidence>